<feature type="transmembrane region" description="Helical" evidence="1">
    <location>
        <begin position="7"/>
        <end position="28"/>
    </location>
</feature>
<proteinExistence type="predicted"/>
<dbReference type="Proteomes" id="UP000264492">
    <property type="component" value="Unassembled WGS sequence"/>
</dbReference>
<protein>
    <recommendedName>
        <fullName evidence="4">DUF3592 domain-containing protein</fullName>
    </recommendedName>
</protein>
<name>A0A371K294_9GAMM</name>
<accession>A0A371K294</accession>
<gene>
    <name evidence="2" type="ORF">DX914_02570</name>
</gene>
<keyword evidence="1" id="KW-0472">Membrane</keyword>
<evidence type="ECO:0000313" key="3">
    <source>
        <dbReference type="Proteomes" id="UP000264492"/>
    </source>
</evidence>
<dbReference type="AlphaFoldDB" id="A0A371K294"/>
<organism evidence="2 3">
    <name type="scientific">Lysobacter silvisoli</name>
    <dbReference type="NCBI Taxonomy" id="2293254"/>
    <lineage>
        <taxon>Bacteria</taxon>
        <taxon>Pseudomonadati</taxon>
        <taxon>Pseudomonadota</taxon>
        <taxon>Gammaproteobacteria</taxon>
        <taxon>Lysobacterales</taxon>
        <taxon>Lysobacteraceae</taxon>
        <taxon>Lysobacter</taxon>
    </lineage>
</organism>
<keyword evidence="1" id="KW-1133">Transmembrane helix</keyword>
<keyword evidence="3" id="KW-1185">Reference proteome</keyword>
<keyword evidence="1" id="KW-0812">Transmembrane</keyword>
<sequence length="165" mass="18031">MGAAGRRLFALLNVTVTLGAAWALYQLWTEQTPGWWFNLIFTVMIGGLTLALWAILRGSIRQAEHEARLQAVWRDIGPRAVATAGRVTERHCVMAEGGEVMRFELVVQAPGGAPIHGQWQPANARLYLLQPQVPGVGAEVRIWRAPNTPANAPLVIEVADPSVVH</sequence>
<evidence type="ECO:0008006" key="4">
    <source>
        <dbReference type="Google" id="ProtNLM"/>
    </source>
</evidence>
<dbReference type="EMBL" id="QTSU01000001">
    <property type="protein sequence ID" value="RDZ28049.1"/>
    <property type="molecule type" value="Genomic_DNA"/>
</dbReference>
<evidence type="ECO:0000256" key="1">
    <source>
        <dbReference type="SAM" id="Phobius"/>
    </source>
</evidence>
<comment type="caution">
    <text evidence="2">The sequence shown here is derived from an EMBL/GenBank/DDBJ whole genome shotgun (WGS) entry which is preliminary data.</text>
</comment>
<evidence type="ECO:0000313" key="2">
    <source>
        <dbReference type="EMBL" id="RDZ28049.1"/>
    </source>
</evidence>
<reference evidence="2 3" key="1">
    <citation type="submission" date="2018-08" db="EMBL/GenBank/DDBJ databases">
        <title>Lysobacter sp. zong2l5, whole genome shotgun sequence.</title>
        <authorList>
            <person name="Zhang X."/>
            <person name="Feng G."/>
            <person name="Zhu H."/>
        </authorList>
    </citation>
    <scope>NUCLEOTIDE SEQUENCE [LARGE SCALE GENOMIC DNA]</scope>
    <source>
        <strain evidence="3">zong2l5</strain>
    </source>
</reference>
<feature type="transmembrane region" description="Helical" evidence="1">
    <location>
        <begin position="34"/>
        <end position="56"/>
    </location>
</feature>